<name>A0A0G2E5N0_PHACM</name>
<keyword evidence="2" id="KW-0560">Oxidoreductase</keyword>
<dbReference type="CDD" id="cd05233">
    <property type="entry name" value="SDR_c"/>
    <property type="match status" value="1"/>
</dbReference>
<comment type="similarity">
    <text evidence="1 3">Belongs to the short-chain dehydrogenases/reductases (SDR) family.</text>
</comment>
<dbReference type="AlphaFoldDB" id="A0A0G2E5N0"/>
<proteinExistence type="inferred from homology"/>
<reference evidence="4 5" key="1">
    <citation type="submission" date="2015-05" db="EMBL/GenBank/DDBJ databases">
        <title>Distinctive expansion of gene families associated with plant cell wall degradation and secondary metabolism in the genomes of grapevine trunk pathogens.</title>
        <authorList>
            <person name="Lawrence D.P."/>
            <person name="Travadon R."/>
            <person name="Rolshausen P.E."/>
            <person name="Baumgartner K."/>
        </authorList>
    </citation>
    <scope>NUCLEOTIDE SEQUENCE [LARGE SCALE GENOMIC DNA]</scope>
    <source>
        <strain evidence="4">UCRPC4</strain>
    </source>
</reference>
<dbReference type="Gene3D" id="3.40.50.720">
    <property type="entry name" value="NAD(P)-binding Rossmann-like Domain"/>
    <property type="match status" value="1"/>
</dbReference>
<protein>
    <submittedName>
        <fullName evidence="4">Putative short chain dehydrogenase reductase</fullName>
    </submittedName>
</protein>
<evidence type="ECO:0000313" key="4">
    <source>
        <dbReference type="EMBL" id="KKY18019.1"/>
    </source>
</evidence>
<dbReference type="Pfam" id="PF00106">
    <property type="entry name" value="adh_short"/>
    <property type="match status" value="1"/>
</dbReference>
<dbReference type="InterPro" id="IPR036291">
    <property type="entry name" value="NAD(P)-bd_dom_sf"/>
</dbReference>
<evidence type="ECO:0000256" key="2">
    <source>
        <dbReference type="ARBA" id="ARBA00023002"/>
    </source>
</evidence>
<dbReference type="PRINTS" id="PR00081">
    <property type="entry name" value="GDHRDH"/>
</dbReference>
<keyword evidence="5" id="KW-1185">Reference proteome</keyword>
<accession>A0A0G2E5N0</accession>
<organism evidence="4 5">
    <name type="scientific">Phaeomoniella chlamydospora</name>
    <name type="common">Phaeoacremonium chlamydosporum</name>
    <dbReference type="NCBI Taxonomy" id="158046"/>
    <lineage>
        <taxon>Eukaryota</taxon>
        <taxon>Fungi</taxon>
        <taxon>Dikarya</taxon>
        <taxon>Ascomycota</taxon>
        <taxon>Pezizomycotina</taxon>
        <taxon>Eurotiomycetes</taxon>
        <taxon>Chaetothyriomycetidae</taxon>
        <taxon>Phaeomoniellales</taxon>
        <taxon>Phaeomoniellaceae</taxon>
        <taxon>Phaeomoniella</taxon>
    </lineage>
</organism>
<comment type="caution">
    <text evidence="4">The sequence shown here is derived from an EMBL/GenBank/DDBJ whole genome shotgun (WGS) entry which is preliminary data.</text>
</comment>
<dbReference type="PANTHER" id="PTHR42760:SF37">
    <property type="entry name" value="CLAVALDEHYDE DEHYDROGENASE"/>
    <property type="match status" value="1"/>
</dbReference>
<evidence type="ECO:0000313" key="5">
    <source>
        <dbReference type="Proteomes" id="UP000053317"/>
    </source>
</evidence>
<evidence type="ECO:0000256" key="1">
    <source>
        <dbReference type="ARBA" id="ARBA00006484"/>
    </source>
</evidence>
<dbReference type="OrthoDB" id="1933717at2759"/>
<dbReference type="EMBL" id="LCWF01000133">
    <property type="protein sequence ID" value="KKY18019.1"/>
    <property type="molecule type" value="Genomic_DNA"/>
</dbReference>
<evidence type="ECO:0000256" key="3">
    <source>
        <dbReference type="RuleBase" id="RU000363"/>
    </source>
</evidence>
<reference evidence="4 5" key="2">
    <citation type="submission" date="2015-05" db="EMBL/GenBank/DDBJ databases">
        <authorList>
            <person name="Morales-Cruz A."/>
            <person name="Amrine K.C."/>
            <person name="Cantu D."/>
        </authorList>
    </citation>
    <scope>NUCLEOTIDE SEQUENCE [LARGE SCALE GENOMIC DNA]</scope>
    <source>
        <strain evidence="4">UCRPC4</strain>
    </source>
</reference>
<dbReference type="PANTHER" id="PTHR42760">
    <property type="entry name" value="SHORT-CHAIN DEHYDROGENASES/REDUCTASES FAMILY MEMBER"/>
    <property type="match status" value="1"/>
</dbReference>
<dbReference type="SUPFAM" id="SSF51735">
    <property type="entry name" value="NAD(P)-binding Rossmann-fold domains"/>
    <property type="match status" value="1"/>
</dbReference>
<gene>
    <name evidence="4" type="ORF">UCRPC4_g05222</name>
</gene>
<dbReference type="PRINTS" id="PR00080">
    <property type="entry name" value="SDRFAMILY"/>
</dbReference>
<dbReference type="Proteomes" id="UP000053317">
    <property type="component" value="Unassembled WGS sequence"/>
</dbReference>
<dbReference type="InterPro" id="IPR002347">
    <property type="entry name" value="SDR_fam"/>
</dbReference>
<sequence>MPLQNGSDYLPKHSTTYSFISPLKLDLTGKTVFITGASKGIGSALALSYAKAGASTIGLGARSPLTEFPRILRSAAMHAGRSIEPRVFVYQMDVTDASSVENAAKRFTQDAETHLDILVNNAGYLSWNTITDSDPADWWMNYEVNVKGVYLCTKYFLPIMLHHPNSLKTVVNVSSVGAHNIAAGGSGYQSSKLAVCRLTEFIGVEYAEQGVLAYSVHPGSVPTQMGSILTKLRGLSN</sequence>
<dbReference type="GO" id="GO:0016616">
    <property type="term" value="F:oxidoreductase activity, acting on the CH-OH group of donors, NAD or NADP as acceptor"/>
    <property type="evidence" value="ECO:0007669"/>
    <property type="project" value="TreeGrafter"/>
</dbReference>